<sequence length="76" mass="8214">MFGSKQGKQARLRRYAELLACGPLTAAELAHRLGVPRSTVIRDLPLLEEQGILLAEDHAGRLSLVRCALSSNCGDV</sequence>
<dbReference type="EMBL" id="CP001337">
    <property type="protein sequence ID" value="ACL23513.1"/>
    <property type="molecule type" value="Genomic_DNA"/>
</dbReference>
<dbReference type="InterPro" id="IPR036388">
    <property type="entry name" value="WH-like_DNA-bd_sf"/>
</dbReference>
<dbReference type="InterPro" id="IPR036390">
    <property type="entry name" value="WH_DNA-bd_sf"/>
</dbReference>
<dbReference type="Gene3D" id="1.10.10.10">
    <property type="entry name" value="Winged helix-like DNA-binding domain superfamily/Winged helix DNA-binding domain"/>
    <property type="match status" value="1"/>
</dbReference>
<organism evidence="2 3">
    <name type="scientific">Chloroflexus aggregans (strain MD-66 / DSM 9485)</name>
    <dbReference type="NCBI Taxonomy" id="326427"/>
    <lineage>
        <taxon>Bacteria</taxon>
        <taxon>Bacillati</taxon>
        <taxon>Chloroflexota</taxon>
        <taxon>Chloroflexia</taxon>
        <taxon>Chloroflexales</taxon>
        <taxon>Chloroflexineae</taxon>
        <taxon>Chloroflexaceae</taxon>
        <taxon>Chloroflexus</taxon>
    </lineage>
</organism>
<gene>
    <name evidence="2" type="ordered locus">Cagg_0574</name>
</gene>
<dbReference type="Pfam" id="PF08279">
    <property type="entry name" value="HTH_11"/>
    <property type="match status" value="1"/>
</dbReference>
<accession>B8G4A7</accession>
<dbReference type="RefSeq" id="WP_012615879.1">
    <property type="nucleotide sequence ID" value="NC_011831.1"/>
</dbReference>
<proteinExistence type="predicted"/>
<dbReference type="SUPFAM" id="SSF46785">
    <property type="entry name" value="Winged helix' DNA-binding domain"/>
    <property type="match status" value="1"/>
</dbReference>
<dbReference type="STRING" id="326427.Cagg_0574"/>
<dbReference type="HOGENOM" id="CLU_2768304_0_0_0"/>
<keyword evidence="3" id="KW-1185">Reference proteome</keyword>
<dbReference type="KEGG" id="cag:Cagg_0574"/>
<evidence type="ECO:0000313" key="3">
    <source>
        <dbReference type="Proteomes" id="UP000002508"/>
    </source>
</evidence>
<feature type="domain" description="Helix-turn-helix type 11" evidence="1">
    <location>
        <begin position="20"/>
        <end position="52"/>
    </location>
</feature>
<dbReference type="AlphaFoldDB" id="B8G4A7"/>
<dbReference type="InterPro" id="IPR013196">
    <property type="entry name" value="HTH_11"/>
</dbReference>
<name>B8G4A7_CHLAD</name>
<reference evidence="2" key="1">
    <citation type="submission" date="2008-12" db="EMBL/GenBank/DDBJ databases">
        <title>Complete sequence of Chloroflexus aggregans DSM 9485.</title>
        <authorList>
            <consortium name="US DOE Joint Genome Institute"/>
            <person name="Lucas S."/>
            <person name="Copeland A."/>
            <person name="Lapidus A."/>
            <person name="Glavina del Rio T."/>
            <person name="Dalin E."/>
            <person name="Tice H."/>
            <person name="Pitluck S."/>
            <person name="Foster B."/>
            <person name="Larimer F."/>
            <person name="Land M."/>
            <person name="Hauser L."/>
            <person name="Kyrpides N."/>
            <person name="Mikhailova N."/>
            <person name="Bryant D."/>
            <person name="Richardson P."/>
        </authorList>
    </citation>
    <scope>NUCLEOTIDE SEQUENCE</scope>
    <source>
        <strain evidence="2">DSM 9485</strain>
    </source>
</reference>
<dbReference type="eggNOG" id="COG1414">
    <property type="taxonomic scope" value="Bacteria"/>
</dbReference>
<dbReference type="CDD" id="cd00090">
    <property type="entry name" value="HTH_ARSR"/>
    <property type="match status" value="1"/>
</dbReference>
<protein>
    <recommendedName>
        <fullName evidence="1">Helix-turn-helix type 11 domain-containing protein</fullName>
    </recommendedName>
</protein>
<evidence type="ECO:0000259" key="1">
    <source>
        <dbReference type="Pfam" id="PF08279"/>
    </source>
</evidence>
<dbReference type="InterPro" id="IPR011991">
    <property type="entry name" value="ArsR-like_HTH"/>
</dbReference>
<evidence type="ECO:0000313" key="2">
    <source>
        <dbReference type="EMBL" id="ACL23513.1"/>
    </source>
</evidence>
<dbReference type="OrthoDB" id="164226at2"/>
<dbReference type="Proteomes" id="UP000002508">
    <property type="component" value="Chromosome"/>
</dbReference>